<dbReference type="Gene3D" id="3.40.50.1820">
    <property type="entry name" value="alpha/beta hydrolase"/>
    <property type="match status" value="1"/>
</dbReference>
<dbReference type="Pfam" id="PF05448">
    <property type="entry name" value="AXE1"/>
    <property type="match status" value="1"/>
</dbReference>
<protein>
    <submittedName>
        <fullName evidence="3">Acetylxylan esterase</fullName>
    </submittedName>
</protein>
<dbReference type="Proteomes" id="UP001410795">
    <property type="component" value="Unassembled WGS sequence"/>
</dbReference>
<accession>A0ABP7B856</accession>
<dbReference type="PANTHER" id="PTHR40111:SF1">
    <property type="entry name" value="CEPHALOSPORIN-C DEACETYLASE"/>
    <property type="match status" value="1"/>
</dbReference>
<dbReference type="PANTHER" id="PTHR40111">
    <property type="entry name" value="CEPHALOSPORIN-C DEACETYLASE"/>
    <property type="match status" value="1"/>
</dbReference>
<dbReference type="RefSeq" id="WP_221855452.1">
    <property type="nucleotide sequence ID" value="NZ_BAAAYV010000005.1"/>
</dbReference>
<feature type="domain" description="Acetyl xylan esterase" evidence="2">
    <location>
        <begin position="1"/>
        <end position="324"/>
    </location>
</feature>
<feature type="region of interest" description="Disordered" evidence="1">
    <location>
        <begin position="121"/>
        <end position="143"/>
    </location>
</feature>
<name>A0ABP7B856_9MICO</name>
<sequence length="327" mass="35329">MALFDLPLDQLREYRADVAEPSDFDAFWADTIAQTRAAAWEPRVERTDTGLSLVETSDVVFSGFAGDEIRAWWHVPSGTAPRAVVVEFLGYSGGRGLPHEVGAWPLAGYAHLYVDTRGQGWHHSRPGATADPHGSGPSAPGKMTQGIDDPASYYYRRVFADAFRAIETARELGAALAPDVPLYVTGASQGGGIAIAATALATSAGVPVAGVMPDVPFLCAFPRATTITDAMPYREIANHLATHRGLQERVYRTLSYVDGVNFARRITVPALFSVALMDVICPPSTVFSAYNSWGGEDRAIEVYPFNDHEGGGAFQRRAQLDWLAARI</sequence>
<evidence type="ECO:0000259" key="2">
    <source>
        <dbReference type="Pfam" id="PF05448"/>
    </source>
</evidence>
<keyword evidence="4" id="KW-1185">Reference proteome</keyword>
<dbReference type="InterPro" id="IPR039069">
    <property type="entry name" value="CE7"/>
</dbReference>
<dbReference type="InterPro" id="IPR029058">
    <property type="entry name" value="AB_hydrolase_fold"/>
</dbReference>
<comment type="caution">
    <text evidence="3">The sequence shown here is derived from an EMBL/GenBank/DDBJ whole genome shotgun (WGS) entry which is preliminary data.</text>
</comment>
<reference evidence="4" key="1">
    <citation type="journal article" date="2019" name="Int. J. Syst. Evol. Microbiol.">
        <title>The Global Catalogue of Microorganisms (GCM) 10K type strain sequencing project: providing services to taxonomists for standard genome sequencing and annotation.</title>
        <authorList>
            <consortium name="The Broad Institute Genomics Platform"/>
            <consortium name="The Broad Institute Genome Sequencing Center for Infectious Disease"/>
            <person name="Wu L."/>
            <person name="Ma J."/>
        </authorList>
    </citation>
    <scope>NUCLEOTIDE SEQUENCE [LARGE SCALE GENOMIC DNA]</scope>
    <source>
        <strain evidence="4">JCM 16546</strain>
    </source>
</reference>
<evidence type="ECO:0000313" key="4">
    <source>
        <dbReference type="Proteomes" id="UP001410795"/>
    </source>
</evidence>
<evidence type="ECO:0000256" key="1">
    <source>
        <dbReference type="SAM" id="MobiDB-lite"/>
    </source>
</evidence>
<dbReference type="EMBL" id="BAAAYV010000005">
    <property type="protein sequence ID" value="GAA3652538.1"/>
    <property type="molecule type" value="Genomic_DNA"/>
</dbReference>
<dbReference type="SUPFAM" id="SSF53474">
    <property type="entry name" value="alpha/beta-Hydrolases"/>
    <property type="match status" value="1"/>
</dbReference>
<proteinExistence type="predicted"/>
<evidence type="ECO:0000313" key="3">
    <source>
        <dbReference type="EMBL" id="GAA3652538.1"/>
    </source>
</evidence>
<organism evidence="3 4">
    <name type="scientific">Microbacterium marinilacus</name>
    <dbReference type="NCBI Taxonomy" id="415209"/>
    <lineage>
        <taxon>Bacteria</taxon>
        <taxon>Bacillati</taxon>
        <taxon>Actinomycetota</taxon>
        <taxon>Actinomycetes</taxon>
        <taxon>Micrococcales</taxon>
        <taxon>Microbacteriaceae</taxon>
        <taxon>Microbacterium</taxon>
    </lineage>
</organism>
<dbReference type="InterPro" id="IPR008391">
    <property type="entry name" value="AXE1_dom"/>
</dbReference>
<gene>
    <name evidence="3" type="ORF">GCM10022202_10440</name>
</gene>